<organism evidence="2 3">
    <name type="scientific">Thermocatellispora tengchongensis</name>
    <dbReference type="NCBI Taxonomy" id="1073253"/>
    <lineage>
        <taxon>Bacteria</taxon>
        <taxon>Bacillati</taxon>
        <taxon>Actinomycetota</taxon>
        <taxon>Actinomycetes</taxon>
        <taxon>Streptosporangiales</taxon>
        <taxon>Streptosporangiaceae</taxon>
        <taxon>Thermocatellispora</taxon>
    </lineage>
</organism>
<name>A0A840PGC1_9ACTN</name>
<sequence>MEINVLDTPSAMLRMQELPQERRADALREMLAPMAGALPPGDPVQMHHFAGGFRVDRDDPRYAEALRRMIDADVTGQIETALRGALDHLRAKVPGIKHAEKLQVMLILGDPDDEHLMKVIGGYYGMGGAPGWLYLVAWPTEENIGKIAHCAVHEFHHNVRHSNVEWNPATVVLGEHVISEGLAEAFVRELSGPEAMGPWGRDLSPEELDRAYRKITENIGMTGMFKFGAYVLGDTTARRMGQEPVGVPDMAGYPVGLRIVDAHLAATGLTVAESTVLDTAEILSNAGVATD</sequence>
<dbReference type="EMBL" id="JACHGN010000024">
    <property type="protein sequence ID" value="MBB5138618.1"/>
    <property type="molecule type" value="Genomic_DNA"/>
</dbReference>
<evidence type="ECO:0000259" key="1">
    <source>
        <dbReference type="Pfam" id="PF10026"/>
    </source>
</evidence>
<dbReference type="Proteomes" id="UP000578449">
    <property type="component" value="Unassembled WGS sequence"/>
</dbReference>
<reference evidence="2 3" key="1">
    <citation type="submission" date="2020-08" db="EMBL/GenBank/DDBJ databases">
        <title>Genomic Encyclopedia of Type Strains, Phase IV (KMG-IV): sequencing the most valuable type-strain genomes for metagenomic binning, comparative biology and taxonomic classification.</title>
        <authorList>
            <person name="Goeker M."/>
        </authorList>
    </citation>
    <scope>NUCLEOTIDE SEQUENCE [LARGE SCALE GENOMIC DNA]</scope>
    <source>
        <strain evidence="2 3">DSM 45615</strain>
    </source>
</reference>
<proteinExistence type="predicted"/>
<gene>
    <name evidence="2" type="ORF">HNP84_008372</name>
</gene>
<evidence type="ECO:0000313" key="3">
    <source>
        <dbReference type="Proteomes" id="UP000578449"/>
    </source>
</evidence>
<dbReference type="RefSeq" id="WP_185055480.1">
    <property type="nucleotide sequence ID" value="NZ_BAABIX010000025.1"/>
</dbReference>
<dbReference type="AlphaFoldDB" id="A0A840PGC1"/>
<dbReference type="InterPro" id="IPR018728">
    <property type="entry name" value="DUF2268"/>
</dbReference>
<evidence type="ECO:0000313" key="2">
    <source>
        <dbReference type="EMBL" id="MBB5138618.1"/>
    </source>
</evidence>
<accession>A0A840PGC1</accession>
<comment type="caution">
    <text evidence="2">The sequence shown here is derived from an EMBL/GenBank/DDBJ whole genome shotgun (WGS) entry which is preliminary data.</text>
</comment>
<keyword evidence="3" id="KW-1185">Reference proteome</keyword>
<protein>
    <submittedName>
        <fullName evidence="2">Uncharacterized protein YjaZ</fullName>
    </submittedName>
</protein>
<feature type="domain" description="DUF2268" evidence="1">
    <location>
        <begin position="96"/>
        <end position="283"/>
    </location>
</feature>
<dbReference type="Pfam" id="PF10026">
    <property type="entry name" value="DUF2268"/>
    <property type="match status" value="1"/>
</dbReference>